<evidence type="ECO:0000313" key="4">
    <source>
        <dbReference type="Proteomes" id="UP000618591"/>
    </source>
</evidence>
<reference evidence="4" key="1">
    <citation type="journal article" date="2019" name="Int. J. Syst. Evol. Microbiol.">
        <title>The Global Catalogue of Microorganisms (GCM) 10K type strain sequencing project: providing services to taxonomists for standard genome sequencing and annotation.</title>
        <authorList>
            <consortium name="The Broad Institute Genomics Platform"/>
            <consortium name="The Broad Institute Genome Sequencing Center for Infectious Disease"/>
            <person name="Wu L."/>
            <person name="Ma J."/>
        </authorList>
    </citation>
    <scope>NUCLEOTIDE SEQUENCE [LARGE SCALE GENOMIC DNA]</scope>
    <source>
        <strain evidence="4">CGMCC 1.10106</strain>
    </source>
</reference>
<feature type="region of interest" description="Disordered" evidence="1">
    <location>
        <begin position="23"/>
        <end position="59"/>
    </location>
</feature>
<evidence type="ECO:0000313" key="3">
    <source>
        <dbReference type="EMBL" id="GGA57217.1"/>
    </source>
</evidence>
<gene>
    <name evidence="3" type="ORF">GCM10011395_29570</name>
</gene>
<dbReference type="Proteomes" id="UP000618591">
    <property type="component" value="Unassembled WGS sequence"/>
</dbReference>
<evidence type="ECO:0000256" key="1">
    <source>
        <dbReference type="SAM" id="MobiDB-lite"/>
    </source>
</evidence>
<name>A0ABQ1H469_9SPHN</name>
<keyword evidence="2" id="KW-0732">Signal</keyword>
<sequence length="86" mass="10174">MKFTHLIAAGLMVAGLGVTATAASAQDYRGDRGHGPRYDRRDDRRDDRNHGRHYRGDRGRHYGWNNRGRNCRVEWRHHRRVTVCYR</sequence>
<evidence type="ECO:0000256" key="2">
    <source>
        <dbReference type="SAM" id="SignalP"/>
    </source>
</evidence>
<protein>
    <submittedName>
        <fullName evidence="3">Uncharacterized protein</fullName>
    </submittedName>
</protein>
<feature type="chain" id="PRO_5046415729" evidence="2">
    <location>
        <begin position="26"/>
        <end position="86"/>
    </location>
</feature>
<organism evidence="3 4">
    <name type="scientific">Sphingomonas psychrolutea</name>
    <dbReference type="NCBI Taxonomy" id="1259676"/>
    <lineage>
        <taxon>Bacteria</taxon>
        <taxon>Pseudomonadati</taxon>
        <taxon>Pseudomonadota</taxon>
        <taxon>Alphaproteobacteria</taxon>
        <taxon>Sphingomonadales</taxon>
        <taxon>Sphingomonadaceae</taxon>
        <taxon>Sphingomonas</taxon>
    </lineage>
</organism>
<feature type="signal peptide" evidence="2">
    <location>
        <begin position="1"/>
        <end position="25"/>
    </location>
</feature>
<dbReference type="RefSeq" id="WP_188448838.1">
    <property type="nucleotide sequence ID" value="NZ_BMDW01000021.1"/>
</dbReference>
<accession>A0ABQ1H469</accession>
<comment type="caution">
    <text evidence="3">The sequence shown here is derived from an EMBL/GenBank/DDBJ whole genome shotgun (WGS) entry which is preliminary data.</text>
</comment>
<feature type="compositionally biased region" description="Basic and acidic residues" evidence="1">
    <location>
        <begin position="28"/>
        <end position="59"/>
    </location>
</feature>
<proteinExistence type="predicted"/>
<dbReference type="EMBL" id="BMDW01000021">
    <property type="protein sequence ID" value="GGA57217.1"/>
    <property type="molecule type" value="Genomic_DNA"/>
</dbReference>
<keyword evidence="4" id="KW-1185">Reference proteome</keyword>